<evidence type="ECO:0000259" key="1">
    <source>
        <dbReference type="Pfam" id="PF07596"/>
    </source>
</evidence>
<evidence type="ECO:0000313" key="3">
    <source>
        <dbReference type="Proteomes" id="UP001500840"/>
    </source>
</evidence>
<name>A0ABP8N8B6_9BACT</name>
<organism evidence="2 3">
    <name type="scientific">Novipirellula rosea</name>
    <dbReference type="NCBI Taxonomy" id="1031540"/>
    <lineage>
        <taxon>Bacteria</taxon>
        <taxon>Pseudomonadati</taxon>
        <taxon>Planctomycetota</taxon>
        <taxon>Planctomycetia</taxon>
        <taxon>Pirellulales</taxon>
        <taxon>Pirellulaceae</taxon>
        <taxon>Novipirellula</taxon>
    </lineage>
</organism>
<dbReference type="NCBIfam" id="TIGR02532">
    <property type="entry name" value="IV_pilin_GFxxxE"/>
    <property type="match status" value="1"/>
</dbReference>
<dbReference type="InterPro" id="IPR012902">
    <property type="entry name" value="N_methyl_site"/>
</dbReference>
<dbReference type="EMBL" id="BAABGA010000060">
    <property type="protein sequence ID" value="GAA4462166.1"/>
    <property type="molecule type" value="Genomic_DNA"/>
</dbReference>
<evidence type="ECO:0000313" key="2">
    <source>
        <dbReference type="EMBL" id="GAA4462166.1"/>
    </source>
</evidence>
<dbReference type="Pfam" id="PF07963">
    <property type="entry name" value="N_methyl"/>
    <property type="match status" value="1"/>
</dbReference>
<protein>
    <submittedName>
        <fullName evidence="2">DUF1559 domain-containing protein</fullName>
    </submittedName>
</protein>
<dbReference type="Proteomes" id="UP001500840">
    <property type="component" value="Unassembled WGS sequence"/>
</dbReference>
<dbReference type="InterPro" id="IPR045584">
    <property type="entry name" value="Pilin-like"/>
</dbReference>
<dbReference type="NCBIfam" id="TIGR04294">
    <property type="entry name" value="pre_pil_HX9DG"/>
    <property type="match status" value="1"/>
</dbReference>
<comment type="caution">
    <text evidence="2">The sequence shown here is derived from an EMBL/GenBank/DDBJ whole genome shotgun (WGS) entry which is preliminary data.</text>
</comment>
<sequence length="313" mass="34672">MYPRSLCASKSAHSPRSAFTLVELLVVIAIIGVLVGLLLPAVQAAREAARRMQCSNNMKQVALALHNYESTHRSLPPAWVDWDGLYADPLHVAHANVAVLPFLEGGNAESQYDYHVRWDHADNADMATNMPVTYQCPSNPEAGATEPDSGFQTCDYAHIRSDTGWITDPTPNRSMFEQNEIRKFRDVTDGLSHTILQYESAGRAALYVQGRTAVSPSWWTQEYKAWAGHFNSGWLYPYQVELDPNTGNPNVTWFVGTDIINVSNLYGAPYAFHTGGMQISLADGSVRFMTENIDMDILSALTSIDGHEVVGEF</sequence>
<accession>A0ABP8N8B6</accession>
<dbReference type="InterPro" id="IPR011453">
    <property type="entry name" value="DUF1559"/>
</dbReference>
<dbReference type="RefSeq" id="WP_339944606.1">
    <property type="nucleotide sequence ID" value="NZ_BAABGA010000060.1"/>
</dbReference>
<dbReference type="Pfam" id="PF07596">
    <property type="entry name" value="SBP_bac_10"/>
    <property type="match status" value="1"/>
</dbReference>
<reference evidence="3" key="1">
    <citation type="journal article" date="2019" name="Int. J. Syst. Evol. Microbiol.">
        <title>The Global Catalogue of Microorganisms (GCM) 10K type strain sequencing project: providing services to taxonomists for standard genome sequencing and annotation.</title>
        <authorList>
            <consortium name="The Broad Institute Genomics Platform"/>
            <consortium name="The Broad Institute Genome Sequencing Center for Infectious Disease"/>
            <person name="Wu L."/>
            <person name="Ma J."/>
        </authorList>
    </citation>
    <scope>NUCLEOTIDE SEQUENCE [LARGE SCALE GENOMIC DNA]</scope>
    <source>
        <strain evidence="3">JCM 17759</strain>
    </source>
</reference>
<feature type="domain" description="DUF1559" evidence="1">
    <location>
        <begin position="43"/>
        <end position="295"/>
    </location>
</feature>
<dbReference type="SUPFAM" id="SSF54523">
    <property type="entry name" value="Pili subunits"/>
    <property type="match status" value="1"/>
</dbReference>
<keyword evidence="3" id="KW-1185">Reference proteome</keyword>
<dbReference type="PANTHER" id="PTHR30093">
    <property type="entry name" value="GENERAL SECRETION PATHWAY PROTEIN G"/>
    <property type="match status" value="1"/>
</dbReference>
<proteinExistence type="predicted"/>
<dbReference type="InterPro" id="IPR027558">
    <property type="entry name" value="Pre_pil_HX9DG_C"/>
</dbReference>
<gene>
    <name evidence="2" type="ORF">GCM10023156_45660</name>
</gene>
<dbReference type="Gene3D" id="3.30.700.10">
    <property type="entry name" value="Glycoprotein, Type 4 Pilin"/>
    <property type="match status" value="1"/>
</dbReference>
<dbReference type="PANTHER" id="PTHR30093:SF2">
    <property type="entry name" value="TYPE II SECRETION SYSTEM PROTEIN H"/>
    <property type="match status" value="1"/>
</dbReference>